<accession>A0AAJ0HW05</accession>
<gene>
    <name evidence="1" type="ORF">B0T25DRAFT_470175</name>
</gene>
<sequence>MYKLLQEHPTNPVHNPRYVTQSNKPWARHYPTISHLIVHTTIDQNSYTTANFDQAFLPPDSDDTVLRTVVKAMWPNDRAWRLESEADCELWFHTEISNIVLAAWNRFPQVTQCSHIKPPREDSIAEEVDTMYCVKDGGTKTVIAIGEMKRNLINSQLWQKGDISSSSGQEKLSKELRGYAVKYKCPQVYCFDGETLLLLQFQANNEADIADTQCRVDCWVIPRVNSYTTFREALYRLLVQGLRRLQGNRAQQHPTLGSFTSQLRQFYNGRPVWMVDGQYITEHPEGYYRSVDVYTGMMKWMHDGDPQFAAWETNVGLWEYQGRV</sequence>
<name>A0AAJ0HW05_9PEZI</name>
<dbReference type="EMBL" id="JAUIQD010000001">
    <property type="protein sequence ID" value="KAK3363937.1"/>
    <property type="molecule type" value="Genomic_DNA"/>
</dbReference>
<evidence type="ECO:0000313" key="1">
    <source>
        <dbReference type="EMBL" id="KAK3363937.1"/>
    </source>
</evidence>
<dbReference type="Proteomes" id="UP001275084">
    <property type="component" value="Unassembled WGS sequence"/>
</dbReference>
<comment type="caution">
    <text evidence="1">The sequence shown here is derived from an EMBL/GenBank/DDBJ whole genome shotgun (WGS) entry which is preliminary data.</text>
</comment>
<organism evidence="1 2">
    <name type="scientific">Lasiosphaeria hispida</name>
    <dbReference type="NCBI Taxonomy" id="260671"/>
    <lineage>
        <taxon>Eukaryota</taxon>
        <taxon>Fungi</taxon>
        <taxon>Dikarya</taxon>
        <taxon>Ascomycota</taxon>
        <taxon>Pezizomycotina</taxon>
        <taxon>Sordariomycetes</taxon>
        <taxon>Sordariomycetidae</taxon>
        <taxon>Sordariales</taxon>
        <taxon>Lasiosphaeriaceae</taxon>
        <taxon>Lasiosphaeria</taxon>
    </lineage>
</organism>
<reference evidence="1" key="1">
    <citation type="journal article" date="2023" name="Mol. Phylogenet. Evol.">
        <title>Genome-scale phylogeny and comparative genomics of the fungal order Sordariales.</title>
        <authorList>
            <person name="Hensen N."/>
            <person name="Bonometti L."/>
            <person name="Westerberg I."/>
            <person name="Brannstrom I.O."/>
            <person name="Guillou S."/>
            <person name="Cros-Aarteil S."/>
            <person name="Calhoun S."/>
            <person name="Haridas S."/>
            <person name="Kuo A."/>
            <person name="Mondo S."/>
            <person name="Pangilinan J."/>
            <person name="Riley R."/>
            <person name="LaButti K."/>
            <person name="Andreopoulos B."/>
            <person name="Lipzen A."/>
            <person name="Chen C."/>
            <person name="Yan M."/>
            <person name="Daum C."/>
            <person name="Ng V."/>
            <person name="Clum A."/>
            <person name="Steindorff A."/>
            <person name="Ohm R.A."/>
            <person name="Martin F."/>
            <person name="Silar P."/>
            <person name="Natvig D.O."/>
            <person name="Lalanne C."/>
            <person name="Gautier V."/>
            <person name="Ament-Velasquez S.L."/>
            <person name="Kruys A."/>
            <person name="Hutchinson M.I."/>
            <person name="Powell A.J."/>
            <person name="Barry K."/>
            <person name="Miller A.N."/>
            <person name="Grigoriev I.V."/>
            <person name="Debuchy R."/>
            <person name="Gladieux P."/>
            <person name="Hiltunen Thoren M."/>
            <person name="Johannesson H."/>
        </authorList>
    </citation>
    <scope>NUCLEOTIDE SEQUENCE</scope>
    <source>
        <strain evidence="1">CBS 955.72</strain>
    </source>
</reference>
<keyword evidence="2" id="KW-1185">Reference proteome</keyword>
<reference evidence="1" key="2">
    <citation type="submission" date="2023-06" db="EMBL/GenBank/DDBJ databases">
        <authorList>
            <consortium name="Lawrence Berkeley National Laboratory"/>
            <person name="Haridas S."/>
            <person name="Hensen N."/>
            <person name="Bonometti L."/>
            <person name="Westerberg I."/>
            <person name="Brannstrom I.O."/>
            <person name="Guillou S."/>
            <person name="Cros-Aarteil S."/>
            <person name="Calhoun S."/>
            <person name="Kuo A."/>
            <person name="Mondo S."/>
            <person name="Pangilinan J."/>
            <person name="Riley R."/>
            <person name="Labutti K."/>
            <person name="Andreopoulos B."/>
            <person name="Lipzen A."/>
            <person name="Chen C."/>
            <person name="Yanf M."/>
            <person name="Daum C."/>
            <person name="Ng V."/>
            <person name="Clum A."/>
            <person name="Steindorff A."/>
            <person name="Ohm R."/>
            <person name="Martin F."/>
            <person name="Silar P."/>
            <person name="Natvig D."/>
            <person name="Lalanne C."/>
            <person name="Gautier V."/>
            <person name="Ament-Velasquez S.L."/>
            <person name="Kruys A."/>
            <person name="Hutchinson M.I."/>
            <person name="Powell A.J."/>
            <person name="Barry K."/>
            <person name="Miller A.N."/>
            <person name="Grigoriev I.V."/>
            <person name="Debuchy R."/>
            <person name="Gladieux P."/>
            <person name="Thoren M.H."/>
            <person name="Johannesson H."/>
        </authorList>
    </citation>
    <scope>NUCLEOTIDE SEQUENCE</scope>
    <source>
        <strain evidence="1">CBS 955.72</strain>
    </source>
</reference>
<proteinExistence type="predicted"/>
<protein>
    <submittedName>
        <fullName evidence="1">Uncharacterized protein</fullName>
    </submittedName>
</protein>
<dbReference type="AlphaFoldDB" id="A0AAJ0HW05"/>
<evidence type="ECO:0000313" key="2">
    <source>
        <dbReference type="Proteomes" id="UP001275084"/>
    </source>
</evidence>